<keyword evidence="3" id="KW-1185">Reference proteome</keyword>
<proteinExistence type="predicted"/>
<reference evidence="3" key="1">
    <citation type="submission" date="2017-04" db="EMBL/GenBank/DDBJ databases">
        <authorList>
            <person name="Varghese N."/>
            <person name="Submissions S."/>
        </authorList>
    </citation>
    <scope>NUCLEOTIDE SEQUENCE [LARGE SCALE GENOMIC DNA]</scope>
</reference>
<dbReference type="Pfam" id="PF04325">
    <property type="entry name" value="DUF465"/>
    <property type="match status" value="1"/>
</dbReference>
<dbReference type="InterPro" id="IPR038444">
    <property type="entry name" value="DUF465_sf"/>
</dbReference>
<feature type="coiled-coil region" evidence="1">
    <location>
        <begin position="23"/>
        <end position="57"/>
    </location>
</feature>
<sequence>MSQHTPNELTEIFRRDRALITRLKQEDAHFARIAEEYHELNREVHRHESEAEPLSDEHAEELKKKRLAMLDEIAAIVAKARAEA</sequence>
<dbReference type="EMBL" id="FXWG01000004">
    <property type="protein sequence ID" value="SMQ75815.1"/>
    <property type="molecule type" value="Genomic_DNA"/>
</dbReference>
<dbReference type="InterPro" id="IPR007420">
    <property type="entry name" value="DUF465"/>
</dbReference>
<organism evidence="2 3">
    <name type="scientific">Altererythrobacter xiamenensis</name>
    <dbReference type="NCBI Taxonomy" id="1316679"/>
    <lineage>
        <taxon>Bacteria</taxon>
        <taxon>Pseudomonadati</taxon>
        <taxon>Pseudomonadota</taxon>
        <taxon>Alphaproteobacteria</taxon>
        <taxon>Sphingomonadales</taxon>
        <taxon>Erythrobacteraceae</taxon>
        <taxon>Altererythrobacter</taxon>
    </lineage>
</organism>
<dbReference type="Gene3D" id="6.10.280.50">
    <property type="match status" value="1"/>
</dbReference>
<dbReference type="Proteomes" id="UP000194420">
    <property type="component" value="Unassembled WGS sequence"/>
</dbReference>
<evidence type="ECO:0000313" key="3">
    <source>
        <dbReference type="Proteomes" id="UP000194420"/>
    </source>
</evidence>
<dbReference type="OrthoDB" id="1263265at2"/>
<evidence type="ECO:0000313" key="2">
    <source>
        <dbReference type="EMBL" id="SMQ75815.1"/>
    </source>
</evidence>
<keyword evidence="1" id="KW-0175">Coiled coil</keyword>
<protein>
    <recommendedName>
        <fullName evidence="4">DUF465 domain-containing protein</fullName>
    </recommendedName>
</protein>
<gene>
    <name evidence="2" type="ORF">SAMN06297468_2967</name>
</gene>
<evidence type="ECO:0008006" key="4">
    <source>
        <dbReference type="Google" id="ProtNLM"/>
    </source>
</evidence>
<dbReference type="RefSeq" id="WP_086438860.1">
    <property type="nucleotide sequence ID" value="NZ_FXWG01000004.1"/>
</dbReference>
<evidence type="ECO:0000256" key="1">
    <source>
        <dbReference type="SAM" id="Coils"/>
    </source>
</evidence>
<accession>A0A1Y6FLR4</accession>
<dbReference type="AlphaFoldDB" id="A0A1Y6FLR4"/>
<name>A0A1Y6FLR4_9SPHN</name>